<dbReference type="AlphaFoldDB" id="A0AAV1XHS2"/>
<dbReference type="EMBL" id="CAXHTB010000015">
    <property type="protein sequence ID" value="CAL0320679.1"/>
    <property type="molecule type" value="Genomic_DNA"/>
</dbReference>
<dbReference type="Proteomes" id="UP001497480">
    <property type="component" value="Unassembled WGS sequence"/>
</dbReference>
<organism evidence="2 3">
    <name type="scientific">Lupinus luteus</name>
    <name type="common">European yellow lupine</name>
    <dbReference type="NCBI Taxonomy" id="3873"/>
    <lineage>
        <taxon>Eukaryota</taxon>
        <taxon>Viridiplantae</taxon>
        <taxon>Streptophyta</taxon>
        <taxon>Embryophyta</taxon>
        <taxon>Tracheophyta</taxon>
        <taxon>Spermatophyta</taxon>
        <taxon>Magnoliopsida</taxon>
        <taxon>eudicotyledons</taxon>
        <taxon>Gunneridae</taxon>
        <taxon>Pentapetalae</taxon>
        <taxon>rosids</taxon>
        <taxon>fabids</taxon>
        <taxon>Fabales</taxon>
        <taxon>Fabaceae</taxon>
        <taxon>Papilionoideae</taxon>
        <taxon>50 kb inversion clade</taxon>
        <taxon>genistoids sensu lato</taxon>
        <taxon>core genistoids</taxon>
        <taxon>Genisteae</taxon>
        <taxon>Lupinus</taxon>
    </lineage>
</organism>
<proteinExistence type="predicted"/>
<feature type="compositionally biased region" description="Low complexity" evidence="1">
    <location>
        <begin position="64"/>
        <end position="80"/>
    </location>
</feature>
<evidence type="ECO:0000313" key="3">
    <source>
        <dbReference type="Proteomes" id="UP001497480"/>
    </source>
</evidence>
<name>A0AAV1XHS2_LUPLU</name>
<comment type="caution">
    <text evidence="2">The sequence shown here is derived from an EMBL/GenBank/DDBJ whole genome shotgun (WGS) entry which is preliminary data.</text>
</comment>
<keyword evidence="3" id="KW-1185">Reference proteome</keyword>
<sequence>MNKTQLHVTVYIIKATKPATATDPAKLILFKAALFFPGACAGVREEGGSEIDEEVDGAPAGETEVAGVGDAGDFAAAEGG</sequence>
<feature type="region of interest" description="Disordered" evidence="1">
    <location>
        <begin position="47"/>
        <end position="80"/>
    </location>
</feature>
<protein>
    <submittedName>
        <fullName evidence="2">Uncharacterized protein</fullName>
    </submittedName>
</protein>
<evidence type="ECO:0000256" key="1">
    <source>
        <dbReference type="SAM" id="MobiDB-lite"/>
    </source>
</evidence>
<reference evidence="2 3" key="1">
    <citation type="submission" date="2024-03" db="EMBL/GenBank/DDBJ databases">
        <authorList>
            <person name="Martinez-Hernandez J."/>
        </authorList>
    </citation>
    <scope>NUCLEOTIDE SEQUENCE [LARGE SCALE GENOMIC DNA]</scope>
</reference>
<evidence type="ECO:0000313" key="2">
    <source>
        <dbReference type="EMBL" id="CAL0320679.1"/>
    </source>
</evidence>
<gene>
    <name evidence="2" type="ORF">LLUT_LOCUS21739</name>
</gene>
<accession>A0AAV1XHS2</accession>